<feature type="transmembrane region" description="Helical" evidence="1">
    <location>
        <begin position="233"/>
        <end position="257"/>
    </location>
</feature>
<organism evidence="2 3">
    <name type="scientific">Moniliophthora roreri</name>
    <name type="common">Frosty pod rot fungus</name>
    <name type="synonym">Monilia roreri</name>
    <dbReference type="NCBI Taxonomy" id="221103"/>
    <lineage>
        <taxon>Eukaryota</taxon>
        <taxon>Fungi</taxon>
        <taxon>Dikarya</taxon>
        <taxon>Basidiomycota</taxon>
        <taxon>Agaricomycotina</taxon>
        <taxon>Agaricomycetes</taxon>
        <taxon>Agaricomycetidae</taxon>
        <taxon>Agaricales</taxon>
        <taxon>Marasmiineae</taxon>
        <taxon>Marasmiaceae</taxon>
        <taxon>Moniliophthora</taxon>
    </lineage>
</organism>
<keyword evidence="1" id="KW-1133">Transmembrane helix</keyword>
<keyword evidence="1" id="KW-0472">Membrane</keyword>
<dbReference type="AlphaFoldDB" id="A0A0W0G8B5"/>
<evidence type="ECO:0000313" key="2">
    <source>
        <dbReference type="EMBL" id="KTB44764.1"/>
    </source>
</evidence>
<evidence type="ECO:0000256" key="1">
    <source>
        <dbReference type="SAM" id="Phobius"/>
    </source>
</evidence>
<dbReference type="EMBL" id="LATX01000857">
    <property type="protein sequence ID" value="KTB44764.1"/>
    <property type="molecule type" value="Genomic_DNA"/>
</dbReference>
<proteinExistence type="predicted"/>
<dbReference type="Proteomes" id="UP000054988">
    <property type="component" value="Unassembled WGS sequence"/>
</dbReference>
<gene>
    <name evidence="2" type="ORF">WG66_2659</name>
</gene>
<feature type="transmembrane region" description="Helical" evidence="1">
    <location>
        <begin position="190"/>
        <end position="213"/>
    </location>
</feature>
<sequence length="375" mass="41633">MGDHFPAEYRPKESDADIFAEHTWLQGAFLAAVAYGIEFVLYVMACYLLWIHRRHQAQSYMKNMFFIIYTSIIFLLHTLYMAGLLQFTQESFIDGREIPGGPNAFELVMFSLPVDMLANVIMVIVTWFCDIINVWRCFVIYRGCRIPAWAVNTIPILLYFLSIAFGILFLKQVGTVSQSPWETSGINYTAPYYAMSLALNILVTLLIVFRLLIYRHRITKAMGSGHGSHYTSLVAMIVESASIYSSFALAFLVPFAVNSPVSQLFLQGLSPIQGVSTFLIIFRIAQGKGWSHDAYTNALTSATPGASHTIGGSTRIQFKQLQKSGLSSATTERSKQTEDGGPIMLKEMKQTASGGSIQGCEGVEVTKSVLVSETV</sequence>
<accession>A0A0W0G8B5</accession>
<dbReference type="eggNOG" id="ENOG502SKVI">
    <property type="taxonomic scope" value="Eukaryota"/>
</dbReference>
<protein>
    <submittedName>
        <fullName evidence="2">Uncharacterized protein</fullName>
    </submittedName>
</protein>
<feature type="transmembrane region" description="Helical" evidence="1">
    <location>
        <begin position="107"/>
        <end position="128"/>
    </location>
</feature>
<feature type="transmembrane region" description="Helical" evidence="1">
    <location>
        <begin position="63"/>
        <end position="87"/>
    </location>
</feature>
<keyword evidence="1" id="KW-0812">Transmembrane</keyword>
<feature type="transmembrane region" description="Helical" evidence="1">
    <location>
        <begin position="149"/>
        <end position="170"/>
    </location>
</feature>
<reference evidence="2 3" key="1">
    <citation type="submission" date="2015-12" db="EMBL/GenBank/DDBJ databases">
        <title>Draft genome sequence of Moniliophthora roreri, the causal agent of frosty pod rot of cacao.</title>
        <authorList>
            <person name="Aime M.C."/>
            <person name="Diaz-Valderrama J.R."/>
            <person name="Kijpornyongpan T."/>
            <person name="Phillips-Mora W."/>
        </authorList>
    </citation>
    <scope>NUCLEOTIDE SEQUENCE [LARGE SCALE GENOMIC DNA]</scope>
    <source>
        <strain evidence="2 3">MCA 2952</strain>
    </source>
</reference>
<name>A0A0W0G8B5_MONRR</name>
<comment type="caution">
    <text evidence="2">The sequence shown here is derived from an EMBL/GenBank/DDBJ whole genome shotgun (WGS) entry which is preliminary data.</text>
</comment>
<feature type="transmembrane region" description="Helical" evidence="1">
    <location>
        <begin position="263"/>
        <end position="282"/>
    </location>
</feature>
<evidence type="ECO:0000313" key="3">
    <source>
        <dbReference type="Proteomes" id="UP000054988"/>
    </source>
</evidence>
<feature type="transmembrane region" description="Helical" evidence="1">
    <location>
        <begin position="28"/>
        <end position="51"/>
    </location>
</feature>